<dbReference type="Gene3D" id="3.30.420.10">
    <property type="entry name" value="Ribonuclease H-like superfamily/Ribonuclease H"/>
    <property type="match status" value="1"/>
</dbReference>
<dbReference type="GO" id="GO:0003676">
    <property type="term" value="F:nucleic acid binding"/>
    <property type="evidence" value="ECO:0007669"/>
    <property type="project" value="InterPro"/>
</dbReference>
<evidence type="ECO:0000313" key="1">
    <source>
        <dbReference type="EMBL" id="SBQ37826.1"/>
    </source>
</evidence>
<reference evidence="1" key="2">
    <citation type="submission" date="2016-06" db="EMBL/GenBank/DDBJ databases">
        <title>The genome of a short-lived fish provides insights into sex chromosome evolution and the genetic control of aging.</title>
        <authorList>
            <person name="Reichwald K."/>
            <person name="Felder M."/>
            <person name="Petzold A."/>
            <person name="Koch P."/>
            <person name="Groth M."/>
            <person name="Platzer M."/>
        </authorList>
    </citation>
    <scope>NUCLEOTIDE SEQUENCE</scope>
    <source>
        <tissue evidence="1">Brain</tissue>
    </source>
</reference>
<dbReference type="InterPro" id="IPR036397">
    <property type="entry name" value="RNaseH_sf"/>
</dbReference>
<dbReference type="AlphaFoldDB" id="A0A1A8DX44"/>
<organism evidence="1">
    <name type="scientific">Nothobranchius kadleci</name>
    <name type="common">African annual killifish</name>
    <dbReference type="NCBI Taxonomy" id="1051664"/>
    <lineage>
        <taxon>Eukaryota</taxon>
        <taxon>Metazoa</taxon>
        <taxon>Chordata</taxon>
        <taxon>Craniata</taxon>
        <taxon>Vertebrata</taxon>
        <taxon>Euteleostomi</taxon>
        <taxon>Actinopterygii</taxon>
        <taxon>Neopterygii</taxon>
        <taxon>Teleostei</taxon>
        <taxon>Neoteleostei</taxon>
        <taxon>Acanthomorphata</taxon>
        <taxon>Ovalentaria</taxon>
        <taxon>Atherinomorphae</taxon>
        <taxon>Cyprinodontiformes</taxon>
        <taxon>Nothobranchiidae</taxon>
        <taxon>Nothobranchius</taxon>
    </lineage>
</organism>
<dbReference type="EMBL" id="HAEA01009346">
    <property type="protein sequence ID" value="SBQ37826.1"/>
    <property type="molecule type" value="Transcribed_RNA"/>
</dbReference>
<sequence>TTTWKETSGGLGKDVSLFEKGQIIGMHQAEKTSKEIAETTTTGLRTVQHIIKNWSDESSWPLFQSDGCIRVRREADEVMHPSCLLPTVQACGGSAMIWGC</sequence>
<proteinExistence type="predicted"/>
<feature type="non-terminal residue" evidence="1">
    <location>
        <position position="100"/>
    </location>
</feature>
<protein>
    <submittedName>
        <fullName evidence="1">Uncharacterized protein</fullName>
    </submittedName>
</protein>
<reference evidence="1" key="1">
    <citation type="submission" date="2016-05" db="EMBL/GenBank/DDBJ databases">
        <authorList>
            <person name="Lavstsen T."/>
            <person name="Jespersen J.S."/>
        </authorList>
    </citation>
    <scope>NUCLEOTIDE SEQUENCE</scope>
    <source>
        <tissue evidence="1">Brain</tissue>
    </source>
</reference>
<gene>
    <name evidence="1" type="primary">BX000999.2</name>
</gene>
<name>A0A1A8DX44_NOTKA</name>
<feature type="non-terminal residue" evidence="1">
    <location>
        <position position="1"/>
    </location>
</feature>
<accession>A0A1A8DX44</accession>